<dbReference type="AlphaFoldDB" id="A0A0E0PCL2"/>
<accession>A0A0E0PCL2</accession>
<reference evidence="3" key="1">
    <citation type="submission" date="2013-06" db="EMBL/GenBank/DDBJ databases">
        <authorList>
            <person name="Zhao Q."/>
        </authorList>
    </citation>
    <scope>NUCLEOTIDE SEQUENCE</scope>
    <source>
        <strain evidence="3">cv. W1943</strain>
    </source>
</reference>
<feature type="compositionally biased region" description="Basic and acidic residues" evidence="1">
    <location>
        <begin position="120"/>
        <end position="134"/>
    </location>
</feature>
<evidence type="ECO:0000313" key="2">
    <source>
        <dbReference type="EnsemblPlants" id="ORUFI04G23160.1"/>
    </source>
</evidence>
<reference evidence="2" key="2">
    <citation type="submission" date="2015-06" db="UniProtKB">
        <authorList>
            <consortium name="EnsemblPlants"/>
        </authorList>
    </citation>
    <scope>IDENTIFICATION</scope>
</reference>
<evidence type="ECO:0000256" key="1">
    <source>
        <dbReference type="SAM" id="MobiDB-lite"/>
    </source>
</evidence>
<feature type="region of interest" description="Disordered" evidence="1">
    <location>
        <begin position="108"/>
        <end position="134"/>
    </location>
</feature>
<proteinExistence type="predicted"/>
<evidence type="ECO:0000313" key="3">
    <source>
        <dbReference type="Proteomes" id="UP000008022"/>
    </source>
</evidence>
<dbReference type="STRING" id="4529.A0A0E0PCL2"/>
<organism evidence="2 3">
    <name type="scientific">Oryza rufipogon</name>
    <name type="common">Brownbeard rice</name>
    <name type="synonym">Asian wild rice</name>
    <dbReference type="NCBI Taxonomy" id="4529"/>
    <lineage>
        <taxon>Eukaryota</taxon>
        <taxon>Viridiplantae</taxon>
        <taxon>Streptophyta</taxon>
        <taxon>Embryophyta</taxon>
        <taxon>Tracheophyta</taxon>
        <taxon>Spermatophyta</taxon>
        <taxon>Magnoliopsida</taxon>
        <taxon>Liliopsida</taxon>
        <taxon>Poales</taxon>
        <taxon>Poaceae</taxon>
        <taxon>BOP clade</taxon>
        <taxon>Oryzoideae</taxon>
        <taxon>Oryzeae</taxon>
        <taxon>Oryzinae</taxon>
        <taxon>Oryza</taxon>
    </lineage>
</organism>
<dbReference type="Proteomes" id="UP000008022">
    <property type="component" value="Unassembled WGS sequence"/>
</dbReference>
<dbReference type="EnsemblPlants" id="ORUFI04G23160.1">
    <property type="protein sequence ID" value="ORUFI04G23160.1"/>
    <property type="gene ID" value="ORUFI04G23160"/>
</dbReference>
<dbReference type="Gramene" id="ORUFI04G23160.1">
    <property type="protein sequence ID" value="ORUFI04G23160.1"/>
    <property type="gene ID" value="ORUFI04G23160"/>
</dbReference>
<sequence length="192" mass="20206">MFSLLLPTMADATSSTLLGINYAASATTISNERARVARTRQVDVPSPPRATSRMLDSVLRRRAAYASATLVAPPPLPLLLLSLPPLFAASAAVAAAATGCIYSCRSCGDATTSRPPATGERGRDRREREREREATPCALAVVHPACRRRPTKIHDRDDLAAGVGDGEGSLAPASGCDMAWIAVDYKNTAATS</sequence>
<protein>
    <submittedName>
        <fullName evidence="2">Uncharacterized protein</fullName>
    </submittedName>
</protein>
<name>A0A0E0PCL2_ORYRU</name>
<dbReference type="HOGENOM" id="CLU_1417253_0_0_1"/>
<keyword evidence="3" id="KW-1185">Reference proteome</keyword>